<comment type="caution">
    <text evidence="1">The sequence shown here is derived from an EMBL/GenBank/DDBJ whole genome shotgun (WGS) entry which is preliminary data.</text>
</comment>
<proteinExistence type="predicted"/>
<dbReference type="Proteomes" id="UP000265520">
    <property type="component" value="Unassembled WGS sequence"/>
</dbReference>
<reference evidence="1 2" key="1">
    <citation type="journal article" date="2018" name="Front. Plant Sci.">
        <title>Red Clover (Trifolium pratense) and Zigzag Clover (T. medium) - A Picture of Genomic Similarities and Differences.</title>
        <authorList>
            <person name="Dluhosova J."/>
            <person name="Istvanek J."/>
            <person name="Nedelnik J."/>
            <person name="Repkova J."/>
        </authorList>
    </citation>
    <scope>NUCLEOTIDE SEQUENCE [LARGE SCALE GENOMIC DNA]</scope>
    <source>
        <strain evidence="2">cv. 10/8</strain>
        <tissue evidence="1">Leaf</tissue>
    </source>
</reference>
<dbReference type="EMBL" id="LXQA010601139">
    <property type="protein sequence ID" value="MCI61516.1"/>
    <property type="molecule type" value="Genomic_DNA"/>
</dbReference>
<name>A0A392TN11_9FABA</name>
<evidence type="ECO:0000313" key="1">
    <source>
        <dbReference type="EMBL" id="MCI61516.1"/>
    </source>
</evidence>
<dbReference type="AlphaFoldDB" id="A0A392TN11"/>
<keyword evidence="2" id="KW-1185">Reference proteome</keyword>
<organism evidence="1 2">
    <name type="scientific">Trifolium medium</name>
    <dbReference type="NCBI Taxonomy" id="97028"/>
    <lineage>
        <taxon>Eukaryota</taxon>
        <taxon>Viridiplantae</taxon>
        <taxon>Streptophyta</taxon>
        <taxon>Embryophyta</taxon>
        <taxon>Tracheophyta</taxon>
        <taxon>Spermatophyta</taxon>
        <taxon>Magnoliopsida</taxon>
        <taxon>eudicotyledons</taxon>
        <taxon>Gunneridae</taxon>
        <taxon>Pentapetalae</taxon>
        <taxon>rosids</taxon>
        <taxon>fabids</taxon>
        <taxon>Fabales</taxon>
        <taxon>Fabaceae</taxon>
        <taxon>Papilionoideae</taxon>
        <taxon>50 kb inversion clade</taxon>
        <taxon>NPAAA clade</taxon>
        <taxon>Hologalegina</taxon>
        <taxon>IRL clade</taxon>
        <taxon>Trifolieae</taxon>
        <taxon>Trifolium</taxon>
    </lineage>
</organism>
<feature type="non-terminal residue" evidence="1">
    <location>
        <position position="44"/>
    </location>
</feature>
<accession>A0A392TN11</accession>
<protein>
    <submittedName>
        <fullName evidence="1">Uncharacterized protein</fullName>
    </submittedName>
</protein>
<sequence length="44" mass="4650">MVKESQQGDKLILVFVGHGAKVEDGKSFMDLGIDESGISRGALS</sequence>
<evidence type="ECO:0000313" key="2">
    <source>
        <dbReference type="Proteomes" id="UP000265520"/>
    </source>
</evidence>